<evidence type="ECO:0000313" key="3">
    <source>
        <dbReference type="EMBL" id="MDW4573804.1"/>
    </source>
</evidence>
<organism evidence="3 4">
    <name type="scientific">Microbacterium arthrosphaerae</name>
    <dbReference type="NCBI Taxonomy" id="792652"/>
    <lineage>
        <taxon>Bacteria</taxon>
        <taxon>Bacillati</taxon>
        <taxon>Actinomycetota</taxon>
        <taxon>Actinomycetes</taxon>
        <taxon>Micrococcales</taxon>
        <taxon>Microbacteriaceae</taxon>
        <taxon>Microbacterium</taxon>
    </lineage>
</organism>
<dbReference type="EMBL" id="JAWQEV010000004">
    <property type="protein sequence ID" value="MDW4573804.1"/>
    <property type="molecule type" value="Genomic_DNA"/>
</dbReference>
<gene>
    <name evidence="3" type="ORF">R8Z58_13570</name>
</gene>
<keyword evidence="2" id="KW-0812">Transmembrane</keyword>
<reference evidence="3 4" key="1">
    <citation type="submission" date="2023-11" db="EMBL/GenBank/DDBJ databases">
        <title>Draft genome sequence of Microbacterium arthrosphaerae JCM 30492.</title>
        <authorList>
            <person name="Zhang G."/>
            <person name="Ding Y."/>
        </authorList>
    </citation>
    <scope>NUCLEOTIDE SEQUENCE [LARGE SCALE GENOMIC DNA]</scope>
    <source>
        <strain evidence="3 4">JCM 30492</strain>
    </source>
</reference>
<sequence length="156" mass="15949">MESTPSSAWDAPTPLTRRTDPVSAARSWSRSRRARTFGLGALCGGLALSLVVVVTSIFAASADRPPLLPQPAPAAEERPAPRVTPTPTPSPTVLKVAEEPADTVPEPEAEAETVVDPAPAPEPTAVEPPPAAADEAEPAPGNSGSAPGRTKTPKNP</sequence>
<feature type="region of interest" description="Disordered" evidence="1">
    <location>
        <begin position="61"/>
        <end position="156"/>
    </location>
</feature>
<keyword evidence="4" id="KW-1185">Reference proteome</keyword>
<evidence type="ECO:0000313" key="4">
    <source>
        <dbReference type="Proteomes" id="UP001283109"/>
    </source>
</evidence>
<feature type="compositionally biased region" description="Acidic residues" evidence="1">
    <location>
        <begin position="99"/>
        <end position="113"/>
    </location>
</feature>
<proteinExistence type="predicted"/>
<keyword evidence="2" id="KW-1133">Transmembrane helix</keyword>
<name>A0ABU4H399_9MICO</name>
<feature type="region of interest" description="Disordered" evidence="1">
    <location>
        <begin position="1"/>
        <end position="24"/>
    </location>
</feature>
<feature type="compositionally biased region" description="Pro residues" evidence="1">
    <location>
        <begin position="118"/>
        <end position="131"/>
    </location>
</feature>
<accession>A0ABU4H399</accession>
<evidence type="ECO:0000256" key="2">
    <source>
        <dbReference type="SAM" id="Phobius"/>
    </source>
</evidence>
<protein>
    <submittedName>
        <fullName evidence="3">Uncharacterized protein</fullName>
    </submittedName>
</protein>
<dbReference type="Proteomes" id="UP001283109">
    <property type="component" value="Unassembled WGS sequence"/>
</dbReference>
<dbReference type="RefSeq" id="WP_318354319.1">
    <property type="nucleotide sequence ID" value="NZ_JAWQEV010000004.1"/>
</dbReference>
<feature type="transmembrane region" description="Helical" evidence="2">
    <location>
        <begin position="36"/>
        <end position="60"/>
    </location>
</feature>
<comment type="caution">
    <text evidence="3">The sequence shown here is derived from an EMBL/GenBank/DDBJ whole genome shotgun (WGS) entry which is preliminary data.</text>
</comment>
<keyword evidence="2" id="KW-0472">Membrane</keyword>
<evidence type="ECO:0000256" key="1">
    <source>
        <dbReference type="SAM" id="MobiDB-lite"/>
    </source>
</evidence>